<name>A0A812PUV4_SYMPI</name>
<dbReference type="Proteomes" id="UP000649617">
    <property type="component" value="Unassembled WGS sequence"/>
</dbReference>
<feature type="domain" description="DUF4116" evidence="1">
    <location>
        <begin position="680"/>
        <end position="728"/>
    </location>
</feature>
<sequence length="862" mass="95350">MPPGSLLADELASGRALAGGMLGLTGSWNSPTEVGLFRGTGSNSDGEEAAAERAQVAYSQRAAGAADLGVLYNGWGTPLLGPAACRRLEVSCVVARARRLFATQWKIAPAHSFFREDCKHFRLGWSSKSWRWGGQLVRQWQQWTAGLSDLPQSSIAPLLRLGFHLVSISRSPQIRPSIMSISCIGFCRSAVPAYGVFPVQHADELQQGRHLHATASMKDAEAGFCTLSLNDAQLSSVKQSIIGNADVGGWLELSADPSRLVLCSPARPAQHVASATSFMSNEHLRAARESDSWEGGGETGRIYRRCLREKKPAFWHEDWGEPAYQLYTRLLFRLSLVITSFNRSGAASKLYGMLNFLELGIFGSSQRRFRISSGLFLFQRPSEVTEEKPLKVVEEDKPQPQRVPASDIMEDNIPFVLQDRLSPYSVADTRDDESHGSTLPSIGKVKLRSVVAGCSELTCRWPRAILVALMSDIVVATIRSFHEGFDPPSLPDSQARLRVERSATVQEEPLNASGISPREQRIFHGTRELFRSLDLESRGHEDSIDLTLVRRTPTQMRWFKEIEEGQGKRLAEAPPEVQSDKEIMLLAIRQNWRHIKYASADIRDEKDVIETALQQGAPVPRVVSSQHLSRKDIALCAVQQDGSSLRHFSEDVQEDRGLVLQAVKQYPAALEFIPSHFLSDHDVILAAVQRDGSMLEYAEDGLRQQRSIVLAAVSQEGMALEFVNPDLQADPDIVLAAIASDGSALQFASSDLRNDEVIVRKAVLKDGLALEFASSRLQADKAIVLDAVSQDARSFQYAHADLRSDRDVSRAALSRAARGYGRESDRAEDRVAMLDAVIRWMPEDEESVKMIKEQGFDPESVQ</sequence>
<evidence type="ECO:0000313" key="2">
    <source>
        <dbReference type="EMBL" id="CAE7361592.1"/>
    </source>
</evidence>
<dbReference type="Pfam" id="PF13475">
    <property type="entry name" value="DUF4116"/>
    <property type="match status" value="4"/>
</dbReference>
<keyword evidence="3" id="KW-1185">Reference proteome</keyword>
<dbReference type="EMBL" id="CAJNIZ010014424">
    <property type="protein sequence ID" value="CAE7361592.1"/>
    <property type="molecule type" value="Genomic_DNA"/>
</dbReference>
<gene>
    <name evidence="2" type="ORF">SPIL2461_LOCUS8657</name>
</gene>
<evidence type="ECO:0000313" key="3">
    <source>
        <dbReference type="Proteomes" id="UP000649617"/>
    </source>
</evidence>
<dbReference type="OrthoDB" id="446379at2759"/>
<feature type="domain" description="DUF4116" evidence="1">
    <location>
        <begin position="730"/>
        <end position="778"/>
    </location>
</feature>
<feature type="domain" description="DUF4116" evidence="1">
    <location>
        <begin position="631"/>
        <end position="677"/>
    </location>
</feature>
<reference evidence="2" key="1">
    <citation type="submission" date="2021-02" db="EMBL/GenBank/DDBJ databases">
        <authorList>
            <person name="Dougan E. K."/>
            <person name="Rhodes N."/>
            <person name="Thang M."/>
            <person name="Chan C."/>
        </authorList>
    </citation>
    <scope>NUCLEOTIDE SEQUENCE</scope>
</reference>
<proteinExistence type="predicted"/>
<dbReference type="InterPro" id="IPR025197">
    <property type="entry name" value="DUF4116"/>
</dbReference>
<comment type="caution">
    <text evidence="2">The sequence shown here is derived from an EMBL/GenBank/DDBJ whole genome shotgun (WGS) entry which is preliminary data.</text>
</comment>
<dbReference type="AlphaFoldDB" id="A0A812PUV4"/>
<accession>A0A812PUV4</accession>
<evidence type="ECO:0000259" key="1">
    <source>
        <dbReference type="Pfam" id="PF13475"/>
    </source>
</evidence>
<protein>
    <recommendedName>
        <fullName evidence="1">DUF4116 domain-containing protein</fullName>
    </recommendedName>
</protein>
<organism evidence="2 3">
    <name type="scientific">Symbiodinium pilosum</name>
    <name type="common">Dinoflagellate</name>
    <dbReference type="NCBI Taxonomy" id="2952"/>
    <lineage>
        <taxon>Eukaryota</taxon>
        <taxon>Sar</taxon>
        <taxon>Alveolata</taxon>
        <taxon>Dinophyceae</taxon>
        <taxon>Suessiales</taxon>
        <taxon>Symbiodiniaceae</taxon>
        <taxon>Symbiodinium</taxon>
    </lineage>
</organism>
<feature type="domain" description="DUF4116" evidence="1">
    <location>
        <begin position="580"/>
        <end position="615"/>
    </location>
</feature>